<gene>
    <name evidence="4" type="ORF">N5C72_21270</name>
</gene>
<evidence type="ECO:0000256" key="1">
    <source>
        <dbReference type="SAM" id="MobiDB-lite"/>
    </source>
</evidence>
<dbReference type="Proteomes" id="UP001158644">
    <property type="component" value="Unassembled WGS sequence"/>
</dbReference>
<dbReference type="InterPro" id="IPR001309">
    <property type="entry name" value="Pept_C14_p20"/>
</dbReference>
<dbReference type="AlphaFoldDB" id="A0ABD4YZW4"/>
<sequence length="545" mass="57431">MKRIDPPARASAPISRAHPLTRRRLLTALLGAALSGGPAPAVWAAGSNARGLNNRNRVDDDPPPSAAPSHPPATPAPAPDDGPAASAAASNAESNAPSQADPEAASNPTAARRRYALVIGNARYAVPANALVNPVNDARLIAEALRQRSIDVTLLTDLTTAQMEAAVDEFADRAAGGDLALMYFAGHAVAVDDVNYLFGVDLPLPLGDVRIRTAQQSSLSLRRVSQALRRANVRARLMVLDACRTNLTRGTPAAGLVHAVPAGGELIAFSTQPGATAEDGFGNQGPRHSPYAYYFAQGLRALPGTAPVETFFKQLTADVQVATAYRQIPHYASSLVGTVTLTTLADGQTPATPGGSGGQTAQGRGPSPTLGRDLIKARMSAWEYEIERGAQYVDEPRLASLQARAKAGDVVAMTTLGLIAENGEHVQQNYPVAARWYQRAADQGFAPAQTYLGELTGMGRGVPKNYAVAERLFRDAAEAGHRRAALDLLDVRARMGEPIDPREWARVLQDAALNPVGFPMPGGAPIQGLPDMPWMRALGVRPGQP</sequence>
<dbReference type="SMART" id="SM00671">
    <property type="entry name" value="SEL1"/>
    <property type="match status" value="2"/>
</dbReference>
<feature type="compositionally biased region" description="Low complexity" evidence="1">
    <location>
        <begin position="81"/>
        <end position="100"/>
    </location>
</feature>
<dbReference type="InterPro" id="IPR052039">
    <property type="entry name" value="Caspase-related_regulators"/>
</dbReference>
<accession>A0ABD4YZW4</accession>
<evidence type="ECO:0000313" key="5">
    <source>
        <dbReference type="Proteomes" id="UP001158644"/>
    </source>
</evidence>
<dbReference type="InterPro" id="IPR006597">
    <property type="entry name" value="Sel1-like"/>
</dbReference>
<organism evidence="4 5">
    <name type="scientific">Achromobacter mucicolens</name>
    <dbReference type="NCBI Taxonomy" id="1389922"/>
    <lineage>
        <taxon>Bacteria</taxon>
        <taxon>Pseudomonadati</taxon>
        <taxon>Pseudomonadota</taxon>
        <taxon>Betaproteobacteria</taxon>
        <taxon>Burkholderiales</taxon>
        <taxon>Alcaligenaceae</taxon>
        <taxon>Achromobacter</taxon>
    </lineage>
</organism>
<name>A0ABD4YZW4_9BURK</name>
<dbReference type="Gene3D" id="1.25.40.10">
    <property type="entry name" value="Tetratricopeptide repeat domain"/>
    <property type="match status" value="1"/>
</dbReference>
<dbReference type="RefSeq" id="WP_279991728.1">
    <property type="nucleotide sequence ID" value="NZ_JAOBZK010000035.1"/>
</dbReference>
<dbReference type="EMBL" id="JAOBZK010000035">
    <property type="protein sequence ID" value="MDH1180619.1"/>
    <property type="molecule type" value="Genomic_DNA"/>
</dbReference>
<feature type="chain" id="PRO_5044808450" evidence="2">
    <location>
        <begin position="45"/>
        <end position="545"/>
    </location>
</feature>
<dbReference type="Pfam" id="PF00656">
    <property type="entry name" value="Peptidase_C14"/>
    <property type="match status" value="1"/>
</dbReference>
<dbReference type="PANTHER" id="PTHR22576">
    <property type="entry name" value="MUCOSA ASSOCIATED LYMPHOID TISSUE LYMPHOMA TRANSLOCATION PROTEIN 1/PARACASPASE"/>
    <property type="match status" value="1"/>
</dbReference>
<feature type="signal peptide" evidence="2">
    <location>
        <begin position="1"/>
        <end position="44"/>
    </location>
</feature>
<dbReference type="InterPro" id="IPR029030">
    <property type="entry name" value="Caspase-like_dom_sf"/>
</dbReference>
<dbReference type="InterPro" id="IPR006311">
    <property type="entry name" value="TAT_signal"/>
</dbReference>
<dbReference type="SUPFAM" id="SSF81901">
    <property type="entry name" value="HCP-like"/>
    <property type="match status" value="1"/>
</dbReference>
<dbReference type="Gene3D" id="3.40.50.1460">
    <property type="match status" value="1"/>
</dbReference>
<keyword evidence="2" id="KW-0732">Signal</keyword>
<protein>
    <submittedName>
        <fullName evidence="4">Caspase family protein</fullName>
    </submittedName>
</protein>
<dbReference type="InterPro" id="IPR011990">
    <property type="entry name" value="TPR-like_helical_dom_sf"/>
</dbReference>
<feature type="domain" description="Caspase family p20" evidence="3">
    <location>
        <begin position="112"/>
        <end position="244"/>
    </location>
</feature>
<proteinExistence type="predicted"/>
<dbReference type="PANTHER" id="PTHR22576:SF37">
    <property type="entry name" value="MUCOSA-ASSOCIATED LYMPHOID TISSUE LYMPHOMA TRANSLOCATION PROTEIN 1"/>
    <property type="match status" value="1"/>
</dbReference>
<dbReference type="InterPro" id="IPR011600">
    <property type="entry name" value="Pept_C14_caspase"/>
</dbReference>
<evidence type="ECO:0000256" key="2">
    <source>
        <dbReference type="SAM" id="SignalP"/>
    </source>
</evidence>
<evidence type="ECO:0000259" key="3">
    <source>
        <dbReference type="PROSITE" id="PS50208"/>
    </source>
</evidence>
<feature type="compositionally biased region" description="Pro residues" evidence="1">
    <location>
        <begin position="63"/>
        <end position="80"/>
    </location>
</feature>
<dbReference type="PROSITE" id="PS50208">
    <property type="entry name" value="CASPASE_P20"/>
    <property type="match status" value="1"/>
</dbReference>
<evidence type="ECO:0000313" key="4">
    <source>
        <dbReference type="EMBL" id="MDH1180619.1"/>
    </source>
</evidence>
<feature type="region of interest" description="Disordered" evidence="1">
    <location>
        <begin position="51"/>
        <end position="108"/>
    </location>
</feature>
<reference evidence="4 5" key="1">
    <citation type="submission" date="2022-09" db="EMBL/GenBank/DDBJ databases">
        <title>Intensive care unit water sources are persistently colonized with multi-drug resistant bacteria and are the site of extensive horizontal gene transfer of antibiotic resistance genes.</title>
        <authorList>
            <person name="Diorio-Toth L."/>
        </authorList>
    </citation>
    <scope>NUCLEOTIDE SEQUENCE [LARGE SCALE GENOMIC DNA]</scope>
    <source>
        <strain evidence="4 5">GD03967</strain>
    </source>
</reference>
<dbReference type="PROSITE" id="PS51318">
    <property type="entry name" value="TAT"/>
    <property type="match status" value="1"/>
</dbReference>
<feature type="region of interest" description="Disordered" evidence="1">
    <location>
        <begin position="346"/>
        <end position="369"/>
    </location>
</feature>
<dbReference type="SUPFAM" id="SSF52129">
    <property type="entry name" value="Caspase-like"/>
    <property type="match status" value="1"/>
</dbReference>
<dbReference type="Pfam" id="PF08238">
    <property type="entry name" value="Sel1"/>
    <property type="match status" value="2"/>
</dbReference>
<comment type="caution">
    <text evidence="4">The sequence shown here is derived from an EMBL/GenBank/DDBJ whole genome shotgun (WGS) entry which is preliminary data.</text>
</comment>